<sequence length="61" mass="7128">MTSLESIGVEVERLVHTDFSIHLERCRGRDSNPHVLNGHRILNPARLPFRHLGLRFYYTSL</sequence>
<dbReference type="AntiFam" id="ANF00019">
    <property type="entry name" value="tRNA translation"/>
</dbReference>
<reference evidence="1 2" key="1">
    <citation type="journal article" date="2015" name="Nature">
        <title>rRNA introns, odd ribosomes, and small enigmatic genomes across a large radiation of phyla.</title>
        <authorList>
            <person name="Brown C.T."/>
            <person name="Hug L.A."/>
            <person name="Thomas B.C."/>
            <person name="Sharon I."/>
            <person name="Castelle C.J."/>
            <person name="Singh A."/>
            <person name="Wilkins M.J."/>
            <person name="Williams K.H."/>
            <person name="Banfield J.F."/>
        </authorList>
    </citation>
    <scope>NUCLEOTIDE SEQUENCE [LARGE SCALE GENOMIC DNA]</scope>
</reference>
<feature type="non-terminal residue" evidence="1">
    <location>
        <position position="61"/>
    </location>
</feature>
<accession>A0A0G1SN91</accession>
<gene>
    <name evidence="1" type="ORF">UX95_C0011G0018</name>
</gene>
<comment type="caution">
    <text evidence="1">The sequence shown here is derived from an EMBL/GenBank/DDBJ whole genome shotgun (WGS) entry which is preliminary data.</text>
</comment>
<proteinExistence type="predicted"/>
<name>A0A0G1SN91_9BACT</name>
<dbReference type="AlphaFoldDB" id="A0A0G1SN91"/>
<dbReference type="Proteomes" id="UP000034575">
    <property type="component" value="Unassembled WGS sequence"/>
</dbReference>
<evidence type="ECO:0000313" key="1">
    <source>
        <dbReference type="EMBL" id="KKU70886.1"/>
    </source>
</evidence>
<evidence type="ECO:0000313" key="2">
    <source>
        <dbReference type="Proteomes" id="UP000034575"/>
    </source>
</evidence>
<protein>
    <submittedName>
        <fullName evidence="1">Uncharacterized protein</fullName>
    </submittedName>
</protein>
<dbReference type="EMBL" id="LCOD01000011">
    <property type="protein sequence ID" value="KKU70886.1"/>
    <property type="molecule type" value="Genomic_DNA"/>
</dbReference>
<organism evidence="1 2">
    <name type="scientific">Candidatus Woesebacteria bacterium GW2011_GWD1_47_21</name>
    <dbReference type="NCBI Taxonomy" id="1618594"/>
    <lineage>
        <taxon>Bacteria</taxon>
        <taxon>Candidatus Woeseibacteriota</taxon>
    </lineage>
</organism>